<name>A0A9E9LD00_9BURK</name>
<evidence type="ECO:0000313" key="9">
    <source>
        <dbReference type="EMBL" id="WAV90911.1"/>
    </source>
</evidence>
<evidence type="ECO:0000256" key="6">
    <source>
        <dbReference type="SAM" id="Phobius"/>
    </source>
</evidence>
<reference evidence="9" key="1">
    <citation type="journal article" date="2022" name="Front. Microbiol.">
        <title>New perspectives on an old grouping: The genomic and phenotypic variability of Oxalobacter formigenes and the implications for calcium oxalate stone prevention.</title>
        <authorList>
            <person name="Chmiel J.A."/>
            <person name="Carr C."/>
            <person name="Stuivenberg G.A."/>
            <person name="Venema R."/>
            <person name="Chanyi R.M."/>
            <person name="Al K.F."/>
            <person name="Giguere D."/>
            <person name="Say H."/>
            <person name="Akouris P.P."/>
            <person name="Dominguez Romero S.A."/>
            <person name="Kwong A."/>
            <person name="Tai V."/>
            <person name="Koval S.F."/>
            <person name="Razvi H."/>
            <person name="Bjazevic J."/>
            <person name="Burton J.P."/>
        </authorList>
    </citation>
    <scope>NUCLEOTIDE SEQUENCE</scope>
    <source>
        <strain evidence="9">OxK</strain>
    </source>
</reference>
<feature type="transmembrane region" description="Helical" evidence="6">
    <location>
        <begin position="17"/>
        <end position="38"/>
    </location>
</feature>
<dbReference type="InterPro" id="IPR006685">
    <property type="entry name" value="MscS_channel_2nd"/>
</dbReference>
<dbReference type="AlphaFoldDB" id="A0A9E9LD00"/>
<organism evidence="9">
    <name type="scientific">Oxalobacter aliiformigenes</name>
    <dbReference type="NCBI Taxonomy" id="2946593"/>
    <lineage>
        <taxon>Bacteria</taxon>
        <taxon>Pseudomonadati</taxon>
        <taxon>Pseudomonadota</taxon>
        <taxon>Betaproteobacteria</taxon>
        <taxon>Burkholderiales</taxon>
        <taxon>Oxalobacteraceae</taxon>
        <taxon>Oxalobacter</taxon>
    </lineage>
</organism>
<evidence type="ECO:0000256" key="5">
    <source>
        <dbReference type="ARBA" id="ARBA00023136"/>
    </source>
</evidence>
<feature type="domain" description="Mechanosensitive ion channel MscS C-terminal" evidence="8">
    <location>
        <begin position="333"/>
        <end position="384"/>
    </location>
</feature>
<dbReference type="Proteomes" id="UP001164819">
    <property type="component" value="Chromosome"/>
</dbReference>
<dbReference type="Pfam" id="PF21082">
    <property type="entry name" value="MS_channel_3rd"/>
    <property type="match status" value="1"/>
</dbReference>
<accession>A0A9E9LD00</accession>
<dbReference type="PANTHER" id="PTHR30414:SF0">
    <property type="entry name" value="MINICONDUCTANCE MECHANOSENSITIVE CHANNEL YBDG"/>
    <property type="match status" value="1"/>
</dbReference>
<proteinExistence type="inferred from homology"/>
<dbReference type="InterPro" id="IPR023408">
    <property type="entry name" value="MscS_beta-dom_sf"/>
</dbReference>
<dbReference type="Pfam" id="PF00924">
    <property type="entry name" value="MS_channel_2nd"/>
    <property type="match status" value="1"/>
</dbReference>
<keyword evidence="5 6" id="KW-0472">Membrane</keyword>
<dbReference type="GO" id="GO:0012505">
    <property type="term" value="C:endomembrane system"/>
    <property type="evidence" value="ECO:0007669"/>
    <property type="project" value="UniProtKB-SubCell"/>
</dbReference>
<dbReference type="RefSeq" id="WP_269315797.1">
    <property type="nucleotide sequence ID" value="NZ_CP098251.1"/>
</dbReference>
<dbReference type="GO" id="GO:0005886">
    <property type="term" value="C:plasma membrane"/>
    <property type="evidence" value="ECO:0007669"/>
    <property type="project" value="TreeGrafter"/>
</dbReference>
<evidence type="ECO:0000259" key="7">
    <source>
        <dbReference type="Pfam" id="PF00924"/>
    </source>
</evidence>
<feature type="transmembrane region" description="Helical" evidence="6">
    <location>
        <begin position="141"/>
        <end position="159"/>
    </location>
</feature>
<evidence type="ECO:0000259" key="8">
    <source>
        <dbReference type="Pfam" id="PF21082"/>
    </source>
</evidence>
<dbReference type="InterPro" id="IPR049278">
    <property type="entry name" value="MS_channel_C"/>
</dbReference>
<dbReference type="InterPro" id="IPR030192">
    <property type="entry name" value="YbdG"/>
</dbReference>
<dbReference type="EMBL" id="CP098251">
    <property type="protein sequence ID" value="WAV90911.1"/>
    <property type="molecule type" value="Genomic_DNA"/>
</dbReference>
<sequence>MISLINEYLSFFDDSPLLYTLAALSLLVAVSCFLNFVVKKILLRLVHRALRLTSISDVGDNLLEKFIARLANIVPALAFTHGIVWVPHLPEKIAFIVRTVAASFIILTLAMALCAALNIVEAIYNRRPIAASRPIKGYIQLLKLGIYLVAGILIIATLIDKSPVILLSGLGAMAAVLMLVFQDTLLSLVASIQIAANGLVRVGDWIEMPNLNADGTVIDIALHTVKVQNWDRTITTFPTRRLITDPFKNWRGMQESGGRRIKRSIYIDQTSIHFLTEQESINVHRIRLLQNYLATKEKEIGEWNNRLGEAGNSFANRRQLTNIGTFRAYVEQYLLSHPKIVKNDTILVRQMDPGATGLPIEIYCFAATTVWNDYEAIQSDMFDHLYSILPQFGLYAYQQPSGRDFQKVRVIEGVSHSVLSGNEEIVPGKTGNIREKTE</sequence>
<dbReference type="GO" id="GO:0071470">
    <property type="term" value="P:cellular response to osmotic stress"/>
    <property type="evidence" value="ECO:0007669"/>
    <property type="project" value="InterPro"/>
</dbReference>
<protein>
    <submittedName>
        <fullName evidence="9">Mechanosensitive ion channel family protein</fullName>
    </submittedName>
</protein>
<dbReference type="PANTHER" id="PTHR30414">
    <property type="entry name" value="MINICONDUCTANCE MECHANOSENSITIVE CHANNEL YBDG"/>
    <property type="match status" value="1"/>
</dbReference>
<feature type="domain" description="Mechanosensitive ion channel MscS" evidence="7">
    <location>
        <begin position="183"/>
        <end position="251"/>
    </location>
</feature>
<keyword evidence="3 6" id="KW-0812">Transmembrane</keyword>
<evidence type="ECO:0000256" key="1">
    <source>
        <dbReference type="ARBA" id="ARBA00004127"/>
    </source>
</evidence>
<comment type="similarity">
    <text evidence="2">Belongs to the MscS (TC 1.A.23) family.</text>
</comment>
<dbReference type="InterPro" id="IPR010920">
    <property type="entry name" value="LSM_dom_sf"/>
</dbReference>
<gene>
    <name evidence="9" type="ORF">NB646_08775</name>
</gene>
<feature type="transmembrane region" description="Helical" evidence="6">
    <location>
        <begin position="165"/>
        <end position="181"/>
    </location>
</feature>
<evidence type="ECO:0000256" key="4">
    <source>
        <dbReference type="ARBA" id="ARBA00022989"/>
    </source>
</evidence>
<evidence type="ECO:0000256" key="3">
    <source>
        <dbReference type="ARBA" id="ARBA00022692"/>
    </source>
</evidence>
<dbReference type="Gene3D" id="2.30.30.60">
    <property type="match status" value="1"/>
</dbReference>
<dbReference type="GO" id="GO:0008381">
    <property type="term" value="F:mechanosensitive monoatomic ion channel activity"/>
    <property type="evidence" value="ECO:0007669"/>
    <property type="project" value="InterPro"/>
</dbReference>
<evidence type="ECO:0000256" key="2">
    <source>
        <dbReference type="ARBA" id="ARBA00008017"/>
    </source>
</evidence>
<keyword evidence="4 6" id="KW-1133">Transmembrane helix</keyword>
<comment type="subcellular location">
    <subcellularLocation>
        <location evidence="1">Endomembrane system</location>
        <topology evidence="1">Multi-pass membrane protein</topology>
    </subcellularLocation>
</comment>
<dbReference type="SUPFAM" id="SSF50182">
    <property type="entry name" value="Sm-like ribonucleoproteins"/>
    <property type="match status" value="1"/>
</dbReference>
<feature type="transmembrane region" description="Helical" evidence="6">
    <location>
        <begin position="93"/>
        <end position="120"/>
    </location>
</feature>
<feature type="transmembrane region" description="Helical" evidence="6">
    <location>
        <begin position="66"/>
        <end position="87"/>
    </location>
</feature>